<proteinExistence type="inferred from homology"/>
<comment type="subcellular location">
    <subcellularLocation>
        <location evidence="1">Cell envelope</location>
    </subcellularLocation>
</comment>
<evidence type="ECO:0000259" key="5">
    <source>
        <dbReference type="Pfam" id="PF25954"/>
    </source>
</evidence>
<dbReference type="Pfam" id="PF25954">
    <property type="entry name" value="Beta-barrel_RND_2"/>
    <property type="match status" value="1"/>
</dbReference>
<dbReference type="SUPFAM" id="SSF111369">
    <property type="entry name" value="HlyD-like secretion proteins"/>
    <property type="match status" value="2"/>
</dbReference>
<dbReference type="NCBIfam" id="TIGR01730">
    <property type="entry name" value="RND_mfp"/>
    <property type="match status" value="1"/>
</dbReference>
<dbReference type="FunFam" id="2.40.30.170:FF:000010">
    <property type="entry name" value="Efflux RND transporter periplasmic adaptor subunit"/>
    <property type="match status" value="1"/>
</dbReference>
<evidence type="ECO:0000256" key="4">
    <source>
        <dbReference type="SAM" id="Coils"/>
    </source>
</evidence>
<dbReference type="EMBL" id="VGLS01000175">
    <property type="protein sequence ID" value="MBM3223644.1"/>
    <property type="molecule type" value="Genomic_DNA"/>
</dbReference>
<dbReference type="Proteomes" id="UP000712673">
    <property type="component" value="Unassembled WGS sequence"/>
</dbReference>
<name>A0A937W1B9_UNCTE</name>
<evidence type="ECO:0000256" key="1">
    <source>
        <dbReference type="ARBA" id="ARBA00004196"/>
    </source>
</evidence>
<keyword evidence="3 4" id="KW-0175">Coiled coil</keyword>
<dbReference type="Gene3D" id="1.10.287.470">
    <property type="entry name" value="Helix hairpin bin"/>
    <property type="match status" value="2"/>
</dbReference>
<dbReference type="InterPro" id="IPR058792">
    <property type="entry name" value="Beta-barrel_RND_2"/>
</dbReference>
<evidence type="ECO:0000256" key="2">
    <source>
        <dbReference type="ARBA" id="ARBA00009477"/>
    </source>
</evidence>
<feature type="coiled-coil region" evidence="4">
    <location>
        <begin position="201"/>
        <end position="235"/>
    </location>
</feature>
<reference evidence="6" key="1">
    <citation type="submission" date="2019-03" db="EMBL/GenBank/DDBJ databases">
        <title>Lake Tanganyika Metagenome-Assembled Genomes (MAGs).</title>
        <authorList>
            <person name="Tran P."/>
        </authorList>
    </citation>
    <scope>NUCLEOTIDE SEQUENCE</scope>
    <source>
        <strain evidence="6">K_DeepCast_65m_m2_066</strain>
    </source>
</reference>
<gene>
    <name evidence="6" type="ORF">FJZ47_07580</name>
</gene>
<accession>A0A937W1B9</accession>
<evidence type="ECO:0000313" key="6">
    <source>
        <dbReference type="EMBL" id="MBM3223644.1"/>
    </source>
</evidence>
<dbReference type="GO" id="GO:0030313">
    <property type="term" value="C:cell envelope"/>
    <property type="evidence" value="ECO:0007669"/>
    <property type="project" value="UniProtKB-SubCell"/>
</dbReference>
<dbReference type="InterPro" id="IPR050465">
    <property type="entry name" value="UPF0194_transport"/>
</dbReference>
<comment type="similarity">
    <text evidence="2">Belongs to the membrane fusion protein (MFP) (TC 8.A.1) family.</text>
</comment>
<dbReference type="PANTHER" id="PTHR32347:SF14">
    <property type="entry name" value="EFFLUX SYSTEM COMPONENT YKNX-RELATED"/>
    <property type="match status" value="1"/>
</dbReference>
<dbReference type="GO" id="GO:0015562">
    <property type="term" value="F:efflux transmembrane transporter activity"/>
    <property type="evidence" value="ECO:0007669"/>
    <property type="project" value="InterPro"/>
</dbReference>
<evidence type="ECO:0000256" key="3">
    <source>
        <dbReference type="ARBA" id="ARBA00023054"/>
    </source>
</evidence>
<feature type="coiled-coil region" evidence="4">
    <location>
        <begin position="93"/>
        <end position="134"/>
    </location>
</feature>
<protein>
    <submittedName>
        <fullName evidence="6">Efflux RND transporter periplasmic adaptor subunit</fullName>
    </submittedName>
</protein>
<dbReference type="AlphaFoldDB" id="A0A937W1B9"/>
<dbReference type="PANTHER" id="PTHR32347">
    <property type="entry name" value="EFFLUX SYSTEM COMPONENT YKNX-RELATED"/>
    <property type="match status" value="1"/>
</dbReference>
<dbReference type="Gene3D" id="2.40.50.100">
    <property type="match status" value="2"/>
</dbReference>
<sequence length="443" mass="47919">MPRRWKWLSGLLGLLALAGWLGAEHVWGPQPGVQYRLATVERGDMSAYVSATGTLNPVIMVQVGTQVSGTIDRLFVDFNSMVVPGQELARLDQASFRAKVVQAEANLDTARAEVKNAQANVHNIRASIETARAEVVSRHAQLDKARVAIVEATRVLERQRALLARALVPRNDVDTAQTAYDTAVAQRNAAQADRDAAVAKLHAAQAQVVAAQAQVEKAHAQTQQAQAALEQAQVDLARTVIRSPVTGTVISRSVDIGQTAAASLQAPTLFTIAQDLTRMQVDTNVSEADIGQVMVHQPATFTVDAYPGQVMHGTVRAIRSAPIVVQNVVHYNAVIAVDNPEGKLRPGMTATVSILVAQRQQVLKIPKSALRFQPQLTQAQREQFSSALQHQGQRTGAAAQRAWQTASKVWTLTPDGILLPILVRLGISDEQFSELKEGLLEEN</sequence>
<dbReference type="InterPro" id="IPR006143">
    <property type="entry name" value="RND_pump_MFP"/>
</dbReference>
<comment type="caution">
    <text evidence="6">The sequence shown here is derived from an EMBL/GenBank/DDBJ whole genome shotgun (WGS) entry which is preliminary data.</text>
</comment>
<dbReference type="GO" id="GO:0016020">
    <property type="term" value="C:membrane"/>
    <property type="evidence" value="ECO:0007669"/>
    <property type="project" value="InterPro"/>
</dbReference>
<organism evidence="6 7">
    <name type="scientific">Tectimicrobiota bacterium</name>
    <dbReference type="NCBI Taxonomy" id="2528274"/>
    <lineage>
        <taxon>Bacteria</taxon>
        <taxon>Pseudomonadati</taxon>
        <taxon>Nitrospinota/Tectimicrobiota group</taxon>
        <taxon>Candidatus Tectimicrobiota</taxon>
    </lineage>
</organism>
<evidence type="ECO:0000313" key="7">
    <source>
        <dbReference type="Proteomes" id="UP000712673"/>
    </source>
</evidence>
<feature type="domain" description="CusB-like beta-barrel" evidence="5">
    <location>
        <begin position="282"/>
        <end position="354"/>
    </location>
</feature>
<dbReference type="Gene3D" id="2.40.30.170">
    <property type="match status" value="1"/>
</dbReference>